<keyword evidence="2" id="KW-0808">Transferase</keyword>
<keyword evidence="3" id="KW-0418">Kinase</keyword>
<accession>A0A4R4D585</accession>
<dbReference type="Pfam" id="PF07804">
    <property type="entry name" value="HipA_C"/>
    <property type="match status" value="1"/>
</dbReference>
<dbReference type="InterPro" id="IPR012893">
    <property type="entry name" value="HipA-like_C"/>
</dbReference>
<reference evidence="6 7" key="1">
    <citation type="submission" date="2019-03" db="EMBL/GenBank/DDBJ databases">
        <title>Paracraurococcus aquatilis NE82 genome sequence.</title>
        <authorList>
            <person name="Zhao Y."/>
            <person name="Du Z."/>
        </authorList>
    </citation>
    <scope>NUCLEOTIDE SEQUENCE [LARGE SCALE GENOMIC DNA]</scope>
    <source>
        <strain evidence="6 7">NE82</strain>
    </source>
</reference>
<dbReference type="GO" id="GO:0005829">
    <property type="term" value="C:cytosol"/>
    <property type="evidence" value="ECO:0007669"/>
    <property type="project" value="TreeGrafter"/>
</dbReference>
<dbReference type="Pfam" id="PF13657">
    <property type="entry name" value="Couple_hipA"/>
    <property type="match status" value="1"/>
</dbReference>
<feature type="domain" description="HipA N-terminal subdomain 1" evidence="5">
    <location>
        <begin position="42"/>
        <end position="126"/>
    </location>
</feature>
<evidence type="ECO:0000259" key="5">
    <source>
        <dbReference type="Pfam" id="PF13657"/>
    </source>
</evidence>
<dbReference type="InterPro" id="IPR016869">
    <property type="entry name" value="UCP028135_HipA-like"/>
</dbReference>
<dbReference type="Proteomes" id="UP000295023">
    <property type="component" value="Unassembled WGS sequence"/>
</dbReference>
<dbReference type="GO" id="GO:0004674">
    <property type="term" value="F:protein serine/threonine kinase activity"/>
    <property type="evidence" value="ECO:0007669"/>
    <property type="project" value="TreeGrafter"/>
</dbReference>
<gene>
    <name evidence="6" type="ORF">EXY23_26915</name>
</gene>
<evidence type="ECO:0000313" key="7">
    <source>
        <dbReference type="Proteomes" id="UP000295023"/>
    </source>
</evidence>
<comment type="caution">
    <text evidence="6">The sequence shown here is derived from an EMBL/GenBank/DDBJ whole genome shotgun (WGS) entry which is preliminary data.</text>
</comment>
<dbReference type="PIRSF" id="PIRSF028135">
    <property type="entry name" value="UCP028135_HipA-like"/>
    <property type="match status" value="1"/>
</dbReference>
<dbReference type="InterPro" id="IPR052028">
    <property type="entry name" value="HipA_Ser/Thr_kinase"/>
</dbReference>
<evidence type="ECO:0000313" key="6">
    <source>
        <dbReference type="EMBL" id="TCZ51447.1"/>
    </source>
</evidence>
<feature type="domain" description="HipA-like C-terminal" evidence="4">
    <location>
        <begin position="175"/>
        <end position="353"/>
    </location>
</feature>
<evidence type="ECO:0000256" key="1">
    <source>
        <dbReference type="ARBA" id="ARBA00010164"/>
    </source>
</evidence>
<protein>
    <submittedName>
        <fullName evidence="6">Type II toxin-antitoxin system HipA family toxin</fullName>
    </submittedName>
</protein>
<evidence type="ECO:0000256" key="2">
    <source>
        <dbReference type="ARBA" id="ARBA00022679"/>
    </source>
</evidence>
<dbReference type="OrthoDB" id="9805913at2"/>
<evidence type="ECO:0000259" key="4">
    <source>
        <dbReference type="Pfam" id="PF07804"/>
    </source>
</evidence>
<evidence type="ECO:0000256" key="3">
    <source>
        <dbReference type="ARBA" id="ARBA00022777"/>
    </source>
</evidence>
<dbReference type="PANTHER" id="PTHR37419:SF8">
    <property type="entry name" value="TOXIN YJJJ"/>
    <property type="match status" value="1"/>
</dbReference>
<dbReference type="InterPro" id="IPR017508">
    <property type="entry name" value="HipA_N1"/>
</dbReference>
<dbReference type="PANTHER" id="PTHR37419">
    <property type="entry name" value="SERINE/THREONINE-PROTEIN KINASE TOXIN HIPA"/>
    <property type="match status" value="1"/>
</dbReference>
<proteinExistence type="inferred from homology"/>
<dbReference type="AlphaFoldDB" id="A0A4R4D585"/>
<name>A0A4R4D585_9PROT</name>
<sequence>MAKPRELTLQAHADGRWNDAAMLTLGDPDRGWQAASRLVYDDAWVFEADPDLTGSVRGWKALSARLPPSLALHRFRTWPPFLLDLLPQGHARKVLAEVLGLHQDAAACDAPLLLRAAGDPIGNIRIKQAWDAERKRVARAQTHPGLTLDELFERGDAFREFARDFAAVASGSSGVQGAWPKLLMTRNAAGRWLPDPMVPDDQATDHAIIKWVGDKEEATKLILAAEAPYLELARAFGLRCARPLEHRHGTLFIPRFDREVADGRVVRLGQESIVSAAGVAAFGHQASHEEYLTVIRDYCDDPAAETMEYLLRDVLNLALGNPDNHGRNTALQKTASGGVRLTPLYDFCPTRLDSSGIARSTTWKCMKPLGAPSRDLHPDWEEVCRVAADAVSGLDAGDLMDVLASKADCLRRMPELARGMGVPEAVIEGAMGFCNQHAGALQALNRRRTCASR</sequence>
<dbReference type="EMBL" id="SKBM01000056">
    <property type="protein sequence ID" value="TCZ51447.1"/>
    <property type="molecule type" value="Genomic_DNA"/>
</dbReference>
<comment type="similarity">
    <text evidence="1">Belongs to the HipA Ser/Thr kinase family.</text>
</comment>
<keyword evidence="7" id="KW-1185">Reference proteome</keyword>
<organism evidence="6 7">
    <name type="scientific">Roseicella aquatilis</name>
    <dbReference type="NCBI Taxonomy" id="2527868"/>
    <lineage>
        <taxon>Bacteria</taxon>
        <taxon>Pseudomonadati</taxon>
        <taxon>Pseudomonadota</taxon>
        <taxon>Alphaproteobacteria</taxon>
        <taxon>Acetobacterales</taxon>
        <taxon>Roseomonadaceae</taxon>
        <taxon>Roseicella</taxon>
    </lineage>
</organism>